<sequence>MTYANLQNYLSGRPGSDPATSVVNRGGSTSSPHSGESPDVPSEPSSVWDSGMKSAFDANNRSPQLGSLTPSANPNNLFDQTGLGQFSTGASILSGRTQPIQSSSGNTMQVPIRSSTPGHPSPPPGFPWSNTGAVVGADLDRQSAQPPHTQPPTNTTSNLPGSSSQRLDLKSWISGPTFPTIGATA</sequence>
<evidence type="ECO:0000256" key="1">
    <source>
        <dbReference type="SAM" id="MobiDB-lite"/>
    </source>
</evidence>
<feature type="compositionally biased region" description="Low complexity" evidence="1">
    <location>
        <begin position="145"/>
        <end position="156"/>
    </location>
</feature>
<dbReference type="EMBL" id="KQ947411">
    <property type="protein sequence ID" value="KUJ19417.1"/>
    <property type="molecule type" value="Genomic_DNA"/>
</dbReference>
<reference evidence="2 3" key="1">
    <citation type="submission" date="2015-10" db="EMBL/GenBank/DDBJ databases">
        <title>Full genome of DAOMC 229536 Phialocephala scopiformis, a fungal endophyte of spruce producing the potent anti-insectan compound rugulosin.</title>
        <authorList>
            <consortium name="DOE Joint Genome Institute"/>
            <person name="Walker A.K."/>
            <person name="Frasz S.L."/>
            <person name="Seifert K.A."/>
            <person name="Miller J.D."/>
            <person name="Mondo S.J."/>
            <person name="Labutti K."/>
            <person name="Lipzen A."/>
            <person name="Dockter R."/>
            <person name="Kennedy M."/>
            <person name="Grigoriev I.V."/>
            <person name="Spatafora J.W."/>
        </authorList>
    </citation>
    <scope>NUCLEOTIDE SEQUENCE [LARGE SCALE GENOMIC DNA]</scope>
    <source>
        <strain evidence="2 3">CBS 120377</strain>
    </source>
</reference>
<evidence type="ECO:0000313" key="3">
    <source>
        <dbReference type="Proteomes" id="UP000070700"/>
    </source>
</evidence>
<feature type="compositionally biased region" description="Polar residues" evidence="1">
    <location>
        <begin position="18"/>
        <end position="33"/>
    </location>
</feature>
<proteinExistence type="predicted"/>
<dbReference type="RefSeq" id="XP_018073772.1">
    <property type="nucleotide sequence ID" value="XM_018214668.1"/>
</dbReference>
<dbReference type="GeneID" id="28824394"/>
<feature type="compositionally biased region" description="Polar residues" evidence="1">
    <location>
        <begin position="1"/>
        <end position="10"/>
    </location>
</feature>
<dbReference type="KEGG" id="psco:LY89DRAFT_683262"/>
<evidence type="ECO:0000313" key="2">
    <source>
        <dbReference type="EMBL" id="KUJ19417.1"/>
    </source>
</evidence>
<accession>A0A194XI24</accession>
<feature type="compositionally biased region" description="Polar residues" evidence="1">
    <location>
        <begin position="157"/>
        <end position="166"/>
    </location>
</feature>
<feature type="compositionally biased region" description="Polar residues" evidence="1">
    <location>
        <begin position="57"/>
        <end position="113"/>
    </location>
</feature>
<feature type="non-terminal residue" evidence="2">
    <location>
        <position position="185"/>
    </location>
</feature>
<dbReference type="AlphaFoldDB" id="A0A194XI24"/>
<gene>
    <name evidence="2" type="ORF">LY89DRAFT_683262</name>
</gene>
<dbReference type="Proteomes" id="UP000070700">
    <property type="component" value="Unassembled WGS sequence"/>
</dbReference>
<feature type="compositionally biased region" description="Low complexity" evidence="1">
    <location>
        <begin position="34"/>
        <end position="50"/>
    </location>
</feature>
<keyword evidence="3" id="KW-1185">Reference proteome</keyword>
<protein>
    <submittedName>
        <fullName evidence="2">Uncharacterized protein</fullName>
    </submittedName>
</protein>
<feature type="region of interest" description="Disordered" evidence="1">
    <location>
        <begin position="1"/>
        <end position="185"/>
    </location>
</feature>
<dbReference type="InParanoid" id="A0A194XI24"/>
<organism evidence="2 3">
    <name type="scientific">Mollisia scopiformis</name>
    <name type="common">Conifer needle endophyte fungus</name>
    <name type="synonym">Phialocephala scopiformis</name>
    <dbReference type="NCBI Taxonomy" id="149040"/>
    <lineage>
        <taxon>Eukaryota</taxon>
        <taxon>Fungi</taxon>
        <taxon>Dikarya</taxon>
        <taxon>Ascomycota</taxon>
        <taxon>Pezizomycotina</taxon>
        <taxon>Leotiomycetes</taxon>
        <taxon>Helotiales</taxon>
        <taxon>Mollisiaceae</taxon>
        <taxon>Mollisia</taxon>
    </lineage>
</organism>
<name>A0A194XI24_MOLSC</name>